<dbReference type="EMBL" id="PEUE01000003">
    <property type="protein sequence ID" value="PIV38797.1"/>
    <property type="molecule type" value="Genomic_DNA"/>
</dbReference>
<dbReference type="Gene3D" id="3.20.20.70">
    <property type="entry name" value="Aldolase class I"/>
    <property type="match status" value="1"/>
</dbReference>
<sequence length="207" mass="23189">QKIIAAGANEFALALHGHSPQLHDYLTGSAGSFKQTCLGIKNLKSLGQPVLMNSVVVKPNYRHLPAIAKLLVGLGVDQFQFALVHPLGSAAKNFDSLVPRMSLVAPYLKKALDIGRYFNKKVMTEAVTYCFLEGYEDCISENIMPAMKIFELDRIIPDFTKVRISQAKAKGPDCPKCKYFKTCEGPWKEYPQKFGWDEFVPIKKYVK</sequence>
<comment type="caution">
    <text evidence="1">The sequence shown here is derived from an EMBL/GenBank/DDBJ whole genome shotgun (WGS) entry which is preliminary data.</text>
</comment>
<dbReference type="AlphaFoldDB" id="A0A2M7D6Z6"/>
<dbReference type="InterPro" id="IPR058240">
    <property type="entry name" value="rSAM_sf"/>
</dbReference>
<dbReference type="PANTHER" id="PTHR11228:SF7">
    <property type="entry name" value="PQQA PEPTIDE CYCLASE"/>
    <property type="match status" value="1"/>
</dbReference>
<proteinExistence type="predicted"/>
<dbReference type="Proteomes" id="UP000229247">
    <property type="component" value="Unassembled WGS sequence"/>
</dbReference>
<gene>
    <name evidence="1" type="ORF">COS30_00090</name>
</gene>
<dbReference type="InterPro" id="IPR050377">
    <property type="entry name" value="Radical_SAM_PqqE_MftC-like"/>
</dbReference>
<feature type="non-terminal residue" evidence="1">
    <location>
        <position position="1"/>
    </location>
</feature>
<dbReference type="PANTHER" id="PTHR11228">
    <property type="entry name" value="RADICAL SAM DOMAIN PROTEIN"/>
    <property type="match status" value="1"/>
</dbReference>
<evidence type="ECO:0000313" key="2">
    <source>
        <dbReference type="Proteomes" id="UP000229247"/>
    </source>
</evidence>
<accession>A0A2M7D6Z6</accession>
<organism evidence="1 2">
    <name type="scientific">Candidatus Portnoybacteria bacterium CG02_land_8_20_14_3_00_45_8</name>
    <dbReference type="NCBI Taxonomy" id="1974807"/>
    <lineage>
        <taxon>Bacteria</taxon>
        <taxon>Candidatus Portnoyibacteriota</taxon>
    </lineage>
</organism>
<evidence type="ECO:0008006" key="3">
    <source>
        <dbReference type="Google" id="ProtNLM"/>
    </source>
</evidence>
<name>A0A2M7D6Z6_9BACT</name>
<protein>
    <recommendedName>
        <fullName evidence="3">Radical SAM core domain-containing protein</fullName>
    </recommendedName>
</protein>
<dbReference type="InterPro" id="IPR013785">
    <property type="entry name" value="Aldolase_TIM"/>
</dbReference>
<reference evidence="2" key="1">
    <citation type="submission" date="2017-09" db="EMBL/GenBank/DDBJ databases">
        <title>Depth-based differentiation of microbial function through sediment-hosted aquifers and enrichment of novel symbionts in the deep terrestrial subsurface.</title>
        <authorList>
            <person name="Probst A.J."/>
            <person name="Ladd B."/>
            <person name="Jarett J.K."/>
            <person name="Geller-Mcgrath D.E."/>
            <person name="Sieber C.M.K."/>
            <person name="Emerson J.B."/>
            <person name="Anantharaman K."/>
            <person name="Thomas B.C."/>
            <person name="Malmstrom R."/>
            <person name="Stieglmeier M."/>
            <person name="Klingl A."/>
            <person name="Woyke T."/>
            <person name="Ryan C.M."/>
            <person name="Banfield J.F."/>
        </authorList>
    </citation>
    <scope>NUCLEOTIDE SEQUENCE [LARGE SCALE GENOMIC DNA]</scope>
</reference>
<evidence type="ECO:0000313" key="1">
    <source>
        <dbReference type="EMBL" id="PIV38797.1"/>
    </source>
</evidence>
<dbReference type="SUPFAM" id="SSF102114">
    <property type="entry name" value="Radical SAM enzymes"/>
    <property type="match status" value="1"/>
</dbReference>